<dbReference type="InterPro" id="IPR013552">
    <property type="entry name" value="Thioester_dom"/>
</dbReference>
<evidence type="ECO:0000256" key="7">
    <source>
        <dbReference type="SAM" id="SignalP"/>
    </source>
</evidence>
<keyword evidence="1" id="KW-0134">Cell wall</keyword>
<dbReference type="Pfam" id="PF08341">
    <property type="entry name" value="TED"/>
    <property type="match status" value="1"/>
</dbReference>
<evidence type="ECO:0000256" key="3">
    <source>
        <dbReference type="ARBA" id="ARBA00022729"/>
    </source>
</evidence>
<keyword evidence="6" id="KW-1133">Transmembrane helix</keyword>
<evidence type="ECO:0000313" key="10">
    <source>
        <dbReference type="Proteomes" id="UP000536604"/>
    </source>
</evidence>
<evidence type="ECO:0000256" key="5">
    <source>
        <dbReference type="SAM" id="MobiDB-lite"/>
    </source>
</evidence>
<keyword evidence="2" id="KW-0964">Secreted</keyword>
<keyword evidence="10" id="KW-1185">Reference proteome</keyword>
<keyword evidence="6" id="KW-0472">Membrane</keyword>
<feature type="signal peptide" evidence="7">
    <location>
        <begin position="1"/>
        <end position="28"/>
    </location>
</feature>
<dbReference type="EMBL" id="JACHJO010000006">
    <property type="protein sequence ID" value="MBB6120314.1"/>
    <property type="molecule type" value="Genomic_DNA"/>
</dbReference>
<accession>A0A841IQ65</accession>
<dbReference type="Proteomes" id="UP000536604">
    <property type="component" value="Unassembled WGS sequence"/>
</dbReference>
<dbReference type="RefSeq" id="WP_184291260.1">
    <property type="nucleotide sequence ID" value="NZ_JACHJO010000006.1"/>
</dbReference>
<dbReference type="AlphaFoldDB" id="A0A841IQ65"/>
<keyword evidence="3 7" id="KW-0732">Signal</keyword>
<feature type="compositionally biased region" description="Acidic residues" evidence="5">
    <location>
        <begin position="336"/>
        <end position="345"/>
    </location>
</feature>
<keyword evidence="4" id="KW-0572">Peptidoglycan-anchor</keyword>
<evidence type="ECO:0000256" key="1">
    <source>
        <dbReference type="ARBA" id="ARBA00022512"/>
    </source>
</evidence>
<name>A0A841IQ65_9ACTN</name>
<dbReference type="InterPro" id="IPR023849">
    <property type="entry name" value="TQXA_dom"/>
</dbReference>
<protein>
    <submittedName>
        <fullName evidence="9">TQXA domain-containing protein</fullName>
    </submittedName>
</protein>
<feature type="transmembrane region" description="Helical" evidence="6">
    <location>
        <begin position="364"/>
        <end position="385"/>
    </location>
</feature>
<proteinExistence type="predicted"/>
<reference evidence="9 10" key="1">
    <citation type="submission" date="2020-08" db="EMBL/GenBank/DDBJ databases">
        <title>Genomic Encyclopedia of Type Strains, Phase III (KMG-III): the genomes of soil and plant-associated and newly described type strains.</title>
        <authorList>
            <person name="Whitman W."/>
        </authorList>
    </citation>
    <scope>NUCLEOTIDE SEQUENCE [LARGE SCALE GENOMIC DNA]</scope>
    <source>
        <strain evidence="9 10">CECT 8712</strain>
    </source>
</reference>
<feature type="compositionally biased region" description="Polar residues" evidence="5">
    <location>
        <begin position="294"/>
        <end position="304"/>
    </location>
</feature>
<evidence type="ECO:0000313" key="9">
    <source>
        <dbReference type="EMBL" id="MBB6120314.1"/>
    </source>
</evidence>
<evidence type="ECO:0000256" key="6">
    <source>
        <dbReference type="SAM" id="Phobius"/>
    </source>
</evidence>
<evidence type="ECO:0000259" key="8">
    <source>
        <dbReference type="PROSITE" id="PS50847"/>
    </source>
</evidence>
<keyword evidence="6" id="KW-0812">Transmembrane</keyword>
<evidence type="ECO:0000256" key="2">
    <source>
        <dbReference type="ARBA" id="ARBA00022525"/>
    </source>
</evidence>
<dbReference type="InterPro" id="IPR019931">
    <property type="entry name" value="LPXTG_anchor"/>
</dbReference>
<dbReference type="PROSITE" id="PS50847">
    <property type="entry name" value="GRAM_POS_ANCHORING"/>
    <property type="match status" value="1"/>
</dbReference>
<gene>
    <name evidence="9" type="ORF">FHS13_002266</name>
</gene>
<sequence>MGILRRCAALLSATALTGTLLGVPAARADDFSRVDRAPVAGAEVVLSDGRRLGTSLFSLRVGARESVRAYAAGADEVRPHTAYVESAWEEAEGWSVTARPGDPADRARWIVSHSYPSVDLTELSADLPAVTLEEGQAIAATQAALWHVLDGVELDREAGNAPAVVALYDFLVEGSDSAPDQTAQRSLSVSPSHVEAVSPEEPLGPLEVSSLGGKPVDVSLSGAPTSWLVDGDGVQVAQADSGDELYLDVDPSVPAGVVTVHLRGEGLPLPEGQLFTGRNGVRTQPLVTAEAGRATSTASATLTWQSQERPAQPSAPAPEAPEETPQEGPPVAAEAPEAEEPDAEVPSEAGDRNSDEDLPVTGTWLSGLLVIAGALLVSGLIILLLGRKRRE</sequence>
<evidence type="ECO:0000256" key="4">
    <source>
        <dbReference type="ARBA" id="ARBA00023088"/>
    </source>
</evidence>
<comment type="caution">
    <text evidence="9">The sequence shown here is derived from an EMBL/GenBank/DDBJ whole genome shotgun (WGS) entry which is preliminary data.</text>
</comment>
<feature type="region of interest" description="Disordered" evidence="5">
    <location>
        <begin position="288"/>
        <end position="358"/>
    </location>
</feature>
<dbReference type="NCBIfam" id="TIGR03934">
    <property type="entry name" value="TQXA_dom"/>
    <property type="match status" value="1"/>
</dbReference>
<feature type="chain" id="PRO_5032829871" evidence="7">
    <location>
        <begin position="29"/>
        <end position="391"/>
    </location>
</feature>
<feature type="domain" description="Gram-positive cocci surface proteins LPxTG" evidence="8">
    <location>
        <begin position="358"/>
        <end position="391"/>
    </location>
</feature>
<organism evidence="9 10">
    <name type="scientific">Nocardiopsis algeriensis</name>
    <dbReference type="NCBI Taxonomy" id="1478215"/>
    <lineage>
        <taxon>Bacteria</taxon>
        <taxon>Bacillati</taxon>
        <taxon>Actinomycetota</taxon>
        <taxon>Actinomycetes</taxon>
        <taxon>Streptosporangiales</taxon>
        <taxon>Nocardiopsidaceae</taxon>
        <taxon>Nocardiopsis</taxon>
    </lineage>
</organism>